<dbReference type="EMBL" id="UAUE01000011">
    <property type="protein sequence ID" value="SPY96042.1"/>
    <property type="molecule type" value="Genomic_DNA"/>
</dbReference>
<evidence type="ECO:0000313" key="1">
    <source>
        <dbReference type="EMBL" id="SPY96042.1"/>
    </source>
</evidence>
<sequence>MNIKNKIYCIIGIIIFYSFFLPTQAAEGKVIYTHQVKKPDVFVAVNTHIEQFFPSAIR</sequence>
<name>A0A2X2BID2_PROMI</name>
<protein>
    <submittedName>
        <fullName evidence="1">Type III secretion system protein</fullName>
    </submittedName>
</protein>
<gene>
    <name evidence="1" type="ORF">NCTC10975_01741</name>
</gene>
<accession>A0A2X2BID2</accession>
<evidence type="ECO:0000313" key="2">
    <source>
        <dbReference type="Proteomes" id="UP000251485"/>
    </source>
</evidence>
<proteinExistence type="predicted"/>
<reference evidence="1 2" key="1">
    <citation type="submission" date="2018-06" db="EMBL/GenBank/DDBJ databases">
        <authorList>
            <consortium name="Pathogen Informatics"/>
            <person name="Doyle S."/>
        </authorList>
    </citation>
    <scope>NUCLEOTIDE SEQUENCE [LARGE SCALE GENOMIC DNA]</scope>
    <source>
        <strain evidence="1 2">NCTC10975</strain>
    </source>
</reference>
<dbReference type="AlphaFoldDB" id="A0A2X2BID2"/>
<organism evidence="1 2">
    <name type="scientific">Proteus mirabilis</name>
    <dbReference type="NCBI Taxonomy" id="584"/>
    <lineage>
        <taxon>Bacteria</taxon>
        <taxon>Pseudomonadati</taxon>
        <taxon>Pseudomonadota</taxon>
        <taxon>Gammaproteobacteria</taxon>
        <taxon>Enterobacterales</taxon>
        <taxon>Morganellaceae</taxon>
        <taxon>Proteus</taxon>
    </lineage>
</organism>
<dbReference type="Proteomes" id="UP000251485">
    <property type="component" value="Unassembled WGS sequence"/>
</dbReference>